<gene>
    <name evidence="10 15" type="primary">murF</name>
    <name evidence="15" type="ORF">dnm_000490</name>
</gene>
<dbReference type="GO" id="GO:0047480">
    <property type="term" value="F:UDP-N-acetylmuramoyl-tripeptide-D-alanyl-D-alanine ligase activity"/>
    <property type="evidence" value="ECO:0007669"/>
    <property type="project" value="UniProtKB-UniRule"/>
</dbReference>
<keyword evidence="3 10" id="KW-0132">Cell division</keyword>
<dbReference type="Pfam" id="PF02875">
    <property type="entry name" value="Mur_ligase_C"/>
    <property type="match status" value="1"/>
</dbReference>
<dbReference type="SUPFAM" id="SSF63418">
    <property type="entry name" value="MurE/MurF N-terminal domain"/>
    <property type="match status" value="1"/>
</dbReference>
<keyword evidence="6 10" id="KW-0133">Cell shape</keyword>
<evidence type="ECO:0000256" key="8">
    <source>
        <dbReference type="ARBA" id="ARBA00023306"/>
    </source>
</evidence>
<dbReference type="GO" id="GO:0005524">
    <property type="term" value="F:ATP binding"/>
    <property type="evidence" value="ECO:0007669"/>
    <property type="project" value="UniProtKB-UniRule"/>
</dbReference>
<comment type="similarity">
    <text evidence="10">Belongs to the MurCDEF family. MurF subfamily.</text>
</comment>
<evidence type="ECO:0000256" key="10">
    <source>
        <dbReference type="HAMAP-Rule" id="MF_02019"/>
    </source>
</evidence>
<dbReference type="Proteomes" id="UP000663722">
    <property type="component" value="Chromosome"/>
</dbReference>
<feature type="domain" description="Mur ligase N-terminal catalytic" evidence="12">
    <location>
        <begin position="28"/>
        <end position="106"/>
    </location>
</feature>
<dbReference type="GO" id="GO:0009252">
    <property type="term" value="P:peptidoglycan biosynthetic process"/>
    <property type="evidence" value="ECO:0007669"/>
    <property type="project" value="UniProtKB-UniRule"/>
</dbReference>
<comment type="catalytic activity">
    <reaction evidence="10 11">
        <text>D-alanyl-D-alanine + UDP-N-acetyl-alpha-D-muramoyl-L-alanyl-gamma-D-glutamyl-meso-2,6-diaminopimelate + ATP = UDP-N-acetyl-alpha-D-muramoyl-L-alanyl-gamma-D-glutamyl-meso-2,6-diaminopimeloyl-D-alanyl-D-alanine + ADP + phosphate + H(+)</text>
        <dbReference type="Rhea" id="RHEA:28374"/>
        <dbReference type="ChEBI" id="CHEBI:15378"/>
        <dbReference type="ChEBI" id="CHEBI:30616"/>
        <dbReference type="ChEBI" id="CHEBI:43474"/>
        <dbReference type="ChEBI" id="CHEBI:57822"/>
        <dbReference type="ChEBI" id="CHEBI:61386"/>
        <dbReference type="ChEBI" id="CHEBI:83905"/>
        <dbReference type="ChEBI" id="CHEBI:456216"/>
        <dbReference type="EC" id="6.3.2.10"/>
    </reaction>
</comment>
<dbReference type="PANTHER" id="PTHR43024">
    <property type="entry name" value="UDP-N-ACETYLMURAMOYL-TRIPEPTIDE--D-ALANYL-D-ALANINE LIGASE"/>
    <property type="match status" value="1"/>
</dbReference>
<dbReference type="Gene3D" id="3.90.190.20">
    <property type="entry name" value="Mur ligase, C-terminal domain"/>
    <property type="match status" value="1"/>
</dbReference>
<dbReference type="InterPro" id="IPR035911">
    <property type="entry name" value="MurE/MurF_N"/>
</dbReference>
<evidence type="ECO:0000256" key="7">
    <source>
        <dbReference type="ARBA" id="ARBA00022984"/>
    </source>
</evidence>
<comment type="function">
    <text evidence="10 11">Involved in cell wall formation. Catalyzes the final step in the synthesis of UDP-N-acetylmuramoyl-pentapeptide, the precursor of murein.</text>
</comment>
<dbReference type="GO" id="GO:0008360">
    <property type="term" value="P:regulation of cell shape"/>
    <property type="evidence" value="ECO:0007669"/>
    <property type="project" value="UniProtKB-KW"/>
</dbReference>
<dbReference type="InterPro" id="IPR000713">
    <property type="entry name" value="Mur_ligase_N"/>
</dbReference>
<evidence type="ECO:0000256" key="9">
    <source>
        <dbReference type="ARBA" id="ARBA00023316"/>
    </source>
</evidence>
<dbReference type="GO" id="GO:0005737">
    <property type="term" value="C:cytoplasm"/>
    <property type="evidence" value="ECO:0007669"/>
    <property type="project" value="UniProtKB-SubCell"/>
</dbReference>
<dbReference type="KEGG" id="dmm:dnm_000490"/>
<evidence type="ECO:0000256" key="3">
    <source>
        <dbReference type="ARBA" id="ARBA00022618"/>
    </source>
</evidence>
<evidence type="ECO:0000313" key="16">
    <source>
        <dbReference type="Proteomes" id="UP000663722"/>
    </source>
</evidence>
<dbReference type="EMBL" id="CP061800">
    <property type="protein sequence ID" value="QTA84057.1"/>
    <property type="molecule type" value="Genomic_DNA"/>
</dbReference>
<dbReference type="InterPro" id="IPR051046">
    <property type="entry name" value="MurCDEF_CellWall_CoF430Synth"/>
</dbReference>
<evidence type="ECO:0000256" key="6">
    <source>
        <dbReference type="ARBA" id="ARBA00022960"/>
    </source>
</evidence>
<protein>
    <recommendedName>
        <fullName evidence="10 11">UDP-N-acetylmuramoyl-tripeptide--D-alanyl-D-alanine ligase</fullName>
        <ecNumber evidence="10 11">6.3.2.10</ecNumber>
    </recommendedName>
    <alternativeName>
        <fullName evidence="10">D-alanyl-D-alanine-adding enzyme</fullName>
    </alternativeName>
</protein>
<dbReference type="AlphaFoldDB" id="A0A975GJY8"/>
<keyword evidence="8 10" id="KW-0131">Cell cycle</keyword>
<evidence type="ECO:0000259" key="12">
    <source>
        <dbReference type="Pfam" id="PF01225"/>
    </source>
</evidence>
<dbReference type="GO" id="GO:0051301">
    <property type="term" value="P:cell division"/>
    <property type="evidence" value="ECO:0007669"/>
    <property type="project" value="UniProtKB-KW"/>
</dbReference>
<feature type="binding site" evidence="10">
    <location>
        <begin position="120"/>
        <end position="126"/>
    </location>
    <ligand>
        <name>ATP</name>
        <dbReference type="ChEBI" id="CHEBI:30616"/>
    </ligand>
</feature>
<dbReference type="NCBIfam" id="TIGR01143">
    <property type="entry name" value="murF"/>
    <property type="match status" value="1"/>
</dbReference>
<keyword evidence="4 10" id="KW-0547">Nucleotide-binding</keyword>
<dbReference type="InterPro" id="IPR004101">
    <property type="entry name" value="Mur_ligase_C"/>
</dbReference>
<dbReference type="Gene3D" id="3.40.1190.10">
    <property type="entry name" value="Mur-like, catalytic domain"/>
    <property type="match status" value="1"/>
</dbReference>
<dbReference type="HAMAP" id="MF_02019">
    <property type="entry name" value="MurF"/>
    <property type="match status" value="1"/>
</dbReference>
<dbReference type="Pfam" id="PF08245">
    <property type="entry name" value="Mur_ligase_M"/>
    <property type="match status" value="1"/>
</dbReference>
<dbReference type="SUPFAM" id="SSF53244">
    <property type="entry name" value="MurD-like peptide ligases, peptide-binding domain"/>
    <property type="match status" value="1"/>
</dbReference>
<dbReference type="PANTHER" id="PTHR43024:SF1">
    <property type="entry name" value="UDP-N-ACETYLMURAMOYL-TRIPEPTIDE--D-ALANYL-D-ALANINE LIGASE"/>
    <property type="match status" value="1"/>
</dbReference>
<keyword evidence="9 10" id="KW-0961">Cell wall biogenesis/degradation</keyword>
<comment type="pathway">
    <text evidence="10 11">Cell wall biogenesis; peptidoglycan biosynthesis.</text>
</comment>
<keyword evidence="1 10" id="KW-0963">Cytoplasm</keyword>
<evidence type="ECO:0000259" key="13">
    <source>
        <dbReference type="Pfam" id="PF02875"/>
    </source>
</evidence>
<organism evidence="15 16">
    <name type="scientific">Desulfonema magnum</name>
    <dbReference type="NCBI Taxonomy" id="45655"/>
    <lineage>
        <taxon>Bacteria</taxon>
        <taxon>Pseudomonadati</taxon>
        <taxon>Thermodesulfobacteriota</taxon>
        <taxon>Desulfobacteria</taxon>
        <taxon>Desulfobacterales</taxon>
        <taxon>Desulfococcaceae</taxon>
        <taxon>Desulfonema</taxon>
    </lineage>
</organism>
<keyword evidence="7 10" id="KW-0573">Peptidoglycan synthesis</keyword>
<dbReference type="GO" id="GO:0071555">
    <property type="term" value="P:cell wall organization"/>
    <property type="evidence" value="ECO:0007669"/>
    <property type="project" value="UniProtKB-KW"/>
</dbReference>
<dbReference type="Pfam" id="PF01225">
    <property type="entry name" value="Mur_ligase"/>
    <property type="match status" value="1"/>
</dbReference>
<dbReference type="InterPro" id="IPR036565">
    <property type="entry name" value="Mur-like_cat_sf"/>
</dbReference>
<dbReference type="SUPFAM" id="SSF53623">
    <property type="entry name" value="MurD-like peptide ligases, catalytic domain"/>
    <property type="match status" value="1"/>
</dbReference>
<dbReference type="Gene3D" id="3.40.1390.10">
    <property type="entry name" value="MurE/MurF, N-terminal domain"/>
    <property type="match status" value="1"/>
</dbReference>
<evidence type="ECO:0000256" key="2">
    <source>
        <dbReference type="ARBA" id="ARBA00022598"/>
    </source>
</evidence>
<comment type="subcellular location">
    <subcellularLocation>
        <location evidence="10 11">Cytoplasm</location>
    </subcellularLocation>
</comment>
<evidence type="ECO:0000259" key="14">
    <source>
        <dbReference type="Pfam" id="PF08245"/>
    </source>
</evidence>
<evidence type="ECO:0000256" key="1">
    <source>
        <dbReference type="ARBA" id="ARBA00022490"/>
    </source>
</evidence>
<evidence type="ECO:0000313" key="15">
    <source>
        <dbReference type="EMBL" id="QTA84057.1"/>
    </source>
</evidence>
<keyword evidence="5 10" id="KW-0067">ATP-binding</keyword>
<dbReference type="RefSeq" id="WP_207680695.1">
    <property type="nucleotide sequence ID" value="NZ_CP061800.1"/>
</dbReference>
<evidence type="ECO:0000256" key="11">
    <source>
        <dbReference type="RuleBase" id="RU004136"/>
    </source>
</evidence>
<dbReference type="EC" id="6.3.2.10" evidence="10 11"/>
<keyword evidence="16" id="KW-1185">Reference proteome</keyword>
<name>A0A975GJY8_9BACT</name>
<accession>A0A975GJY8</accession>
<keyword evidence="2 10" id="KW-0436">Ligase</keyword>
<evidence type="ECO:0000256" key="5">
    <source>
        <dbReference type="ARBA" id="ARBA00022840"/>
    </source>
</evidence>
<dbReference type="InterPro" id="IPR005863">
    <property type="entry name" value="UDP-N-AcMur_synth"/>
</dbReference>
<evidence type="ECO:0000256" key="4">
    <source>
        <dbReference type="ARBA" id="ARBA00022741"/>
    </source>
</evidence>
<sequence length="469" mass="50495">MIKTWTTDEILHATGGELLLGETEHYFSGISIDSRKISNDNLFVAIKGEVHDGHRFIQSVIKQGGRGLIIDENKANELPRAEWREKGVVCIAVTDTTTALGDLAAFNRRRSDVSVVAITGSNGKTTTRKMTATVVAQRFSTLSSRGSFNNEIGLPLTLFNLEDSHEWAVLELGMNNPGEISKLADICLPDIGVITNIGPAHIGKLGSMEGIMNAKGELLEKISPGGIAILNADDPRVLKLKTRNSELETRNKIILFGLSRDSLIRAISVKEEKTGVSFTLSLPTESIPIHLGNPGTFMVSNALAAASVGYALGLSAQEIKTGLEAFEPVRGRMNHLKTKQGISIIDDTYNANPGSMEAAIMALRSLKGAGRGIFVSGDMRELGEYAESMHRKLGSLASGTEVAKLYVTGEFAEAVATGARDKGMESCNIFIGTKREIIEDLIASLKPDDCVLVKGSRAMKMEEIINALI</sequence>
<reference evidence="15" key="1">
    <citation type="journal article" date="2021" name="Microb. Physiol.">
        <title>Proteogenomic Insights into the Physiology of Marine, Sulfate-Reducing, Filamentous Desulfonema limicola and Desulfonema magnum.</title>
        <authorList>
            <person name="Schnaars V."/>
            <person name="Wohlbrand L."/>
            <person name="Scheve S."/>
            <person name="Hinrichs C."/>
            <person name="Reinhardt R."/>
            <person name="Rabus R."/>
        </authorList>
    </citation>
    <scope>NUCLEOTIDE SEQUENCE</scope>
    <source>
        <strain evidence="15">4be13</strain>
    </source>
</reference>
<feature type="domain" description="Mur ligase C-terminal" evidence="13">
    <location>
        <begin position="331"/>
        <end position="457"/>
    </location>
</feature>
<dbReference type="InterPro" id="IPR013221">
    <property type="entry name" value="Mur_ligase_cen"/>
</dbReference>
<dbReference type="InterPro" id="IPR036615">
    <property type="entry name" value="Mur_ligase_C_dom_sf"/>
</dbReference>
<proteinExistence type="inferred from homology"/>
<feature type="domain" description="Mur ligase central" evidence="14">
    <location>
        <begin position="118"/>
        <end position="308"/>
    </location>
</feature>